<feature type="transmembrane region" description="Helical" evidence="1">
    <location>
        <begin position="187"/>
        <end position="211"/>
    </location>
</feature>
<accession>B3SZW0</accession>
<proteinExistence type="predicted"/>
<sequence>MRRFLGHHPAVFDSPLYRLTQSLTLEICFVPHRGFILLLAVRGLVATRFAAVKSVLVAGFKLGATDRAVFLINLACDVLVLVTTFFAAKDAAQHSQRRATVLTLCSARSLQPNIGLVPLVRFEAATRTIFMVYAALRKKRGTLRALHLLRRPAHIVFDAPRPCGFVIAVLVAILGVAVAVVEHPLALGAAFHCSLPLFTAYIFGCAFHAAVPVSLIARCKLFPAPDTRLWKVDPILFTGQGDSFADRNDRPCYRIPKAVVTAFCSCHNQGNTAVLNCDMSP</sequence>
<reference evidence="2" key="1">
    <citation type="journal article" date="2008" name="ISME J.">
        <title>Genomic patterns of recombination, clonal divergence and environment in marine microbial populations.</title>
        <authorList>
            <person name="Konstantinidis K.T."/>
            <person name="Delong E.F."/>
        </authorList>
    </citation>
    <scope>NUCLEOTIDE SEQUENCE</scope>
</reference>
<dbReference type="AlphaFoldDB" id="B3SZW0"/>
<keyword evidence="1" id="KW-0812">Transmembrane</keyword>
<feature type="transmembrane region" description="Helical" evidence="1">
    <location>
        <begin position="163"/>
        <end position="181"/>
    </location>
</feature>
<name>B3SZW0_9ZZZZ</name>
<protein>
    <submittedName>
        <fullName evidence="2">Uncharacterized protein</fullName>
    </submittedName>
</protein>
<dbReference type="EMBL" id="EU016559">
    <property type="protein sequence ID" value="ABZ05868.1"/>
    <property type="molecule type" value="Genomic_DNA"/>
</dbReference>
<evidence type="ECO:0000256" key="1">
    <source>
        <dbReference type="SAM" id="Phobius"/>
    </source>
</evidence>
<organism evidence="2">
    <name type="scientific">uncultured marine microorganism HF4000_48F7</name>
    <dbReference type="NCBI Taxonomy" id="455500"/>
    <lineage>
        <taxon>unclassified sequences</taxon>
        <taxon>environmental samples</taxon>
    </lineage>
</organism>
<feature type="transmembrane region" description="Helical" evidence="1">
    <location>
        <begin position="68"/>
        <end position="88"/>
    </location>
</feature>
<keyword evidence="1" id="KW-0472">Membrane</keyword>
<gene>
    <name evidence="2" type="ORF">ALOHA_HF400048F7ctg1g35</name>
</gene>
<evidence type="ECO:0000313" key="2">
    <source>
        <dbReference type="EMBL" id="ABZ05868.1"/>
    </source>
</evidence>
<keyword evidence="1" id="KW-1133">Transmembrane helix</keyword>